<organism evidence="1">
    <name type="scientific">Siphoviridae sp. ctWDo30</name>
    <dbReference type="NCBI Taxonomy" id="2826360"/>
    <lineage>
        <taxon>Viruses</taxon>
        <taxon>Duplodnaviria</taxon>
        <taxon>Heunggongvirae</taxon>
        <taxon>Uroviricota</taxon>
        <taxon>Caudoviricetes</taxon>
    </lineage>
</organism>
<dbReference type="EMBL" id="BK015068">
    <property type="protein sequence ID" value="DAD89730.1"/>
    <property type="molecule type" value="Genomic_DNA"/>
</dbReference>
<name>A0A8S5N622_9CAUD</name>
<reference evidence="1" key="1">
    <citation type="journal article" date="2021" name="Proc. Natl. Acad. Sci. U.S.A.">
        <title>A Catalog of Tens of Thousands of Viruses from Human Metagenomes Reveals Hidden Associations with Chronic Diseases.</title>
        <authorList>
            <person name="Tisza M.J."/>
            <person name="Buck C.B."/>
        </authorList>
    </citation>
    <scope>NUCLEOTIDE SEQUENCE</scope>
    <source>
        <strain evidence="1">CtWDo30</strain>
    </source>
</reference>
<proteinExistence type="predicted"/>
<evidence type="ECO:0000313" key="1">
    <source>
        <dbReference type="EMBL" id="DAD89730.1"/>
    </source>
</evidence>
<sequence>MLTHRSTYFGGTWCRWILRKLELWEEEKNDN</sequence>
<protein>
    <submittedName>
        <fullName evidence="1">Uncharacterized protein</fullName>
    </submittedName>
</protein>
<accession>A0A8S5N622</accession>